<dbReference type="InterPro" id="IPR051310">
    <property type="entry name" value="MCP_chemotaxis"/>
</dbReference>
<evidence type="ECO:0000259" key="6">
    <source>
        <dbReference type="PROSITE" id="PS50111"/>
    </source>
</evidence>
<sequence>MFTFLKRLSIANKIKLLTIIPLIFIIVLSLDIFYISYSKKTQLDTVKQIVLLNSKVSLLLHETQKERGASAGYLGSKGLKFKDTLSKQRVLTDNRIKELNSFLNAFSIDEHSVEGKKLMDKALKDLSVINNIRPKIDSLEIEGKKAISYYTSMNSDLLDFIAITSSFAHNPDIITDINAYYNFLMLKERAGIERAIGSSTFARKSFAPGMFVRFSTLVKEQELFLNGFNVYGPKYIDFSEKKMNSQVFNDVQEMREVLLSSDGKEDVQFNIDSGHWFKTITNKINVLKEIDDYISNEIIKEINTLISEEESRMYSLSSLMILIISLTIFFIVFFIKNINSFIYTITDGIEQFMKYLNKEINEIEYIELDTKGPLGDLAKMVNQNIDTINGSLEKDLLCVGEATITLDKMEKGYYGCRVNSVAANPQVRILAKNINRMLDTQQRVIDDILKVLNEYTNYNYLSVIDTNGLEGESKQMVEGINGLGQAITNMLIENKNNGETLQDGSNQLLKNVDELNTASNDAAARLEETAAAVEEITGNISSSTQNIAKMAKNANELTVSANEGEQLANKTVSSMDDINVQVSAISEAISVIDQIAFQTNILSLNAAVEAATAGEAGKGFAVVAAEVRNLASRSADAANEIKALVENANSKSNQGKEIASLMINGYNNLNENINSTLALISEVENASIEQKSGIEQISDAINSLDKQTQINANIASATNDIAVDTSNLAQNVVDSTSTKEFRGK</sequence>
<evidence type="ECO:0000256" key="4">
    <source>
        <dbReference type="SAM" id="Coils"/>
    </source>
</evidence>
<dbReference type="PROSITE" id="PS50111">
    <property type="entry name" value="CHEMOTAXIS_TRANSDUC_2"/>
    <property type="match status" value="1"/>
</dbReference>
<keyword evidence="5" id="KW-0812">Transmembrane</keyword>
<gene>
    <name evidence="7" type="ORF">LPB137_08605</name>
</gene>
<dbReference type="KEGG" id="alp:LPB137_08605"/>
<keyword evidence="8" id="KW-1185">Reference proteome</keyword>
<dbReference type="SMART" id="SM00283">
    <property type="entry name" value="MA"/>
    <property type="match status" value="1"/>
</dbReference>
<dbReference type="InterPro" id="IPR004089">
    <property type="entry name" value="MCPsignal_dom"/>
</dbReference>
<dbReference type="EMBL" id="CP019070">
    <property type="protein sequence ID" value="APW65912.1"/>
    <property type="molecule type" value="Genomic_DNA"/>
</dbReference>
<dbReference type="Pfam" id="PF08376">
    <property type="entry name" value="NIT"/>
    <property type="match status" value="1"/>
</dbReference>
<keyword evidence="5" id="KW-0472">Membrane</keyword>
<evidence type="ECO:0000256" key="1">
    <source>
        <dbReference type="ARBA" id="ARBA00022500"/>
    </source>
</evidence>
<protein>
    <recommendedName>
        <fullName evidence="6">Methyl-accepting transducer domain-containing protein</fullName>
    </recommendedName>
</protein>
<accession>A0A1P8KMW9</accession>
<feature type="transmembrane region" description="Helical" evidence="5">
    <location>
        <begin position="16"/>
        <end position="37"/>
    </location>
</feature>
<evidence type="ECO:0000256" key="5">
    <source>
        <dbReference type="SAM" id="Phobius"/>
    </source>
</evidence>
<evidence type="ECO:0000313" key="7">
    <source>
        <dbReference type="EMBL" id="APW65912.1"/>
    </source>
</evidence>
<dbReference type="SUPFAM" id="SSF58104">
    <property type="entry name" value="Methyl-accepting chemotaxis protein (MCP) signaling domain"/>
    <property type="match status" value="1"/>
</dbReference>
<dbReference type="GO" id="GO:0007165">
    <property type="term" value="P:signal transduction"/>
    <property type="evidence" value="ECO:0007669"/>
    <property type="project" value="UniProtKB-KW"/>
</dbReference>
<dbReference type="PANTHER" id="PTHR43531">
    <property type="entry name" value="PROTEIN ICFG"/>
    <property type="match status" value="1"/>
</dbReference>
<name>A0A1P8KMW9_9BACT</name>
<keyword evidence="5" id="KW-1133">Transmembrane helix</keyword>
<feature type="domain" description="Methyl-accepting transducer" evidence="6">
    <location>
        <begin position="497"/>
        <end position="722"/>
    </location>
</feature>
<reference evidence="7 8" key="1">
    <citation type="submission" date="2017-01" db="EMBL/GenBank/DDBJ databases">
        <title>Genome sequencing of Arcobacter sp. LPB0137.</title>
        <authorList>
            <person name="Lee G.-W."/>
            <person name="Yi H."/>
        </authorList>
    </citation>
    <scope>NUCLEOTIDE SEQUENCE [LARGE SCALE GENOMIC DNA]</scope>
    <source>
        <strain evidence="7 8">LPB0137</strain>
    </source>
</reference>
<dbReference type="PANTHER" id="PTHR43531:SF11">
    <property type="entry name" value="METHYL-ACCEPTING CHEMOTAXIS PROTEIN 3"/>
    <property type="match status" value="1"/>
</dbReference>
<organism evidence="7 8">
    <name type="scientific">Poseidonibacter parvus</name>
    <dbReference type="NCBI Taxonomy" id="1850254"/>
    <lineage>
        <taxon>Bacteria</taxon>
        <taxon>Pseudomonadati</taxon>
        <taxon>Campylobacterota</taxon>
        <taxon>Epsilonproteobacteria</taxon>
        <taxon>Campylobacterales</taxon>
        <taxon>Arcobacteraceae</taxon>
        <taxon>Poseidonibacter</taxon>
    </lineage>
</organism>
<evidence type="ECO:0000256" key="3">
    <source>
        <dbReference type="PROSITE-ProRule" id="PRU00284"/>
    </source>
</evidence>
<dbReference type="OrthoDB" id="2489132at2"/>
<keyword evidence="1" id="KW-0145">Chemotaxis</keyword>
<dbReference type="Pfam" id="PF00015">
    <property type="entry name" value="MCPsignal"/>
    <property type="match status" value="1"/>
</dbReference>
<dbReference type="GO" id="GO:0006935">
    <property type="term" value="P:chemotaxis"/>
    <property type="evidence" value="ECO:0007669"/>
    <property type="project" value="UniProtKB-KW"/>
</dbReference>
<evidence type="ECO:0000313" key="8">
    <source>
        <dbReference type="Proteomes" id="UP000186074"/>
    </source>
</evidence>
<dbReference type="GO" id="GO:0016020">
    <property type="term" value="C:membrane"/>
    <property type="evidence" value="ECO:0007669"/>
    <property type="project" value="InterPro"/>
</dbReference>
<evidence type="ECO:0000256" key="2">
    <source>
        <dbReference type="ARBA" id="ARBA00029447"/>
    </source>
</evidence>
<comment type="similarity">
    <text evidence="2">Belongs to the methyl-accepting chemotaxis (MCP) protein family.</text>
</comment>
<keyword evidence="3" id="KW-0807">Transducer</keyword>
<feature type="transmembrane region" description="Helical" evidence="5">
    <location>
        <begin position="313"/>
        <end position="335"/>
    </location>
</feature>
<keyword evidence="4" id="KW-0175">Coiled coil</keyword>
<dbReference type="STRING" id="1850254.LPB137_08605"/>
<dbReference type="Proteomes" id="UP000186074">
    <property type="component" value="Chromosome"/>
</dbReference>
<dbReference type="InterPro" id="IPR013587">
    <property type="entry name" value="Nitrate/nitrite_sensing"/>
</dbReference>
<proteinExistence type="inferred from homology"/>
<feature type="coiled-coil region" evidence="4">
    <location>
        <begin position="627"/>
        <end position="686"/>
    </location>
</feature>
<dbReference type="RefSeq" id="WP_076087072.1">
    <property type="nucleotide sequence ID" value="NZ_CP019070.1"/>
</dbReference>
<dbReference type="Gene3D" id="1.10.287.950">
    <property type="entry name" value="Methyl-accepting chemotaxis protein"/>
    <property type="match status" value="1"/>
</dbReference>
<dbReference type="AlphaFoldDB" id="A0A1P8KMW9"/>